<dbReference type="Gene3D" id="3.40.50.150">
    <property type="entry name" value="Vaccinia Virus protein VP39"/>
    <property type="match status" value="1"/>
</dbReference>
<dbReference type="Proteomes" id="UP000183413">
    <property type="component" value="Unassembled WGS sequence"/>
</dbReference>
<gene>
    <name evidence="1" type="ORF">SAMN04489713_1011002</name>
</gene>
<dbReference type="AlphaFoldDB" id="A0A1I4XT98"/>
<protein>
    <submittedName>
        <fullName evidence="1">Uncharacterized protein</fullName>
    </submittedName>
</protein>
<evidence type="ECO:0000313" key="2">
    <source>
        <dbReference type="Proteomes" id="UP000183413"/>
    </source>
</evidence>
<organism evidence="1 2">
    <name type="scientific">Actinomadura madurae</name>
    <dbReference type="NCBI Taxonomy" id="1993"/>
    <lineage>
        <taxon>Bacteria</taxon>
        <taxon>Bacillati</taxon>
        <taxon>Actinomycetota</taxon>
        <taxon>Actinomycetes</taxon>
        <taxon>Streptosporangiales</taxon>
        <taxon>Thermomonosporaceae</taxon>
        <taxon>Actinomadura</taxon>
    </lineage>
</organism>
<sequence>MKWLDLEVLAMTSGGLQRTRSQYERLFHDAGLRPTGTPAQAPAVTVLEARPA</sequence>
<dbReference type="EMBL" id="FOVH01000001">
    <property type="protein sequence ID" value="SFN28886.1"/>
    <property type="molecule type" value="Genomic_DNA"/>
</dbReference>
<reference evidence="1 2" key="1">
    <citation type="submission" date="2016-10" db="EMBL/GenBank/DDBJ databases">
        <authorList>
            <person name="de Groot N.N."/>
        </authorList>
    </citation>
    <scope>NUCLEOTIDE SEQUENCE [LARGE SCALE GENOMIC DNA]</scope>
    <source>
        <strain evidence="1 2">DSM 43067</strain>
    </source>
</reference>
<proteinExistence type="predicted"/>
<keyword evidence="2" id="KW-1185">Reference proteome</keyword>
<name>A0A1I4XT98_9ACTN</name>
<evidence type="ECO:0000313" key="1">
    <source>
        <dbReference type="EMBL" id="SFN28886.1"/>
    </source>
</evidence>
<dbReference type="InterPro" id="IPR029063">
    <property type="entry name" value="SAM-dependent_MTases_sf"/>
</dbReference>
<dbReference type="STRING" id="1993.SAMN04489713_1011002"/>
<accession>A0A1I4XT98</accession>
<dbReference type="InParanoid" id="A0A1I4XT98"/>
<dbReference type="RefSeq" id="WP_177287615.1">
    <property type="nucleotide sequence ID" value="NZ_FOVH01000001.1"/>
</dbReference>